<dbReference type="Gene3D" id="3.40.710.10">
    <property type="entry name" value="DD-peptidase/beta-lactamase superfamily"/>
    <property type="match status" value="1"/>
</dbReference>
<proteinExistence type="predicted"/>
<dbReference type="PANTHER" id="PTHR46825:SF9">
    <property type="entry name" value="BETA-LACTAMASE-RELATED DOMAIN-CONTAINING PROTEIN"/>
    <property type="match status" value="1"/>
</dbReference>
<name>A0ABT8RNC8_9FLAO</name>
<dbReference type="InterPro" id="IPR012338">
    <property type="entry name" value="Beta-lactam/transpept-like"/>
</dbReference>
<dbReference type="EC" id="3.1.1.103" evidence="2"/>
<evidence type="ECO:0000313" key="2">
    <source>
        <dbReference type="EMBL" id="MDO1512376.1"/>
    </source>
</evidence>
<dbReference type="SUPFAM" id="SSF56601">
    <property type="entry name" value="beta-lactamase/transpeptidase-like"/>
    <property type="match status" value="1"/>
</dbReference>
<comment type="caution">
    <text evidence="2">The sequence shown here is derived from an EMBL/GenBank/DDBJ whole genome shotgun (WGS) entry which is preliminary data.</text>
</comment>
<sequence length="342" mass="39664">MTKIFLLCLIISLFSCKNNENIDTYLNDLHEKGQLNGNVLVTKDGKTLYEKSFGYTDGSKNTKLTMEYRFNIGSIYKEFPAVSIMQLQEKNLINLDDKISKYILELPNWSEEISVQNLLQYSSGLPTIGWDIYFSKGINVNDNDILEELKSIKNLEFEPGSDYLYSNSNPILLIKIVENITKTTFNRYLQENIFNVYGMENTIIKEQYPYKDRTLMAIPFNADFKEDDYKLSTKSLLFSSTARNMTNWFEGLGDFKVINKKSVKKLSKQAKKGDNIQSPLGYSVWENDKIIEHSHHGSTASYECVARRFKQDRITIVVLTNQKHQNVFEISDKIYEIIKKDK</sequence>
<dbReference type="PANTHER" id="PTHR46825">
    <property type="entry name" value="D-ALANYL-D-ALANINE-CARBOXYPEPTIDASE/ENDOPEPTIDASE AMPH"/>
    <property type="match status" value="1"/>
</dbReference>
<dbReference type="Proteomes" id="UP001168579">
    <property type="component" value="Unassembled WGS sequence"/>
</dbReference>
<organism evidence="2 3">
    <name type="scientific">Maribacter confluentis</name>
    <dbReference type="NCBI Taxonomy" id="1656093"/>
    <lineage>
        <taxon>Bacteria</taxon>
        <taxon>Pseudomonadati</taxon>
        <taxon>Bacteroidota</taxon>
        <taxon>Flavobacteriia</taxon>
        <taxon>Flavobacteriales</taxon>
        <taxon>Flavobacteriaceae</taxon>
        <taxon>Maribacter</taxon>
    </lineage>
</organism>
<dbReference type="Pfam" id="PF00144">
    <property type="entry name" value="Beta-lactamase"/>
    <property type="match status" value="1"/>
</dbReference>
<dbReference type="RefSeq" id="WP_304435467.1">
    <property type="nucleotide sequence ID" value="NZ_JAUKUC010000001.1"/>
</dbReference>
<dbReference type="InterPro" id="IPR001466">
    <property type="entry name" value="Beta-lactam-related"/>
</dbReference>
<evidence type="ECO:0000313" key="3">
    <source>
        <dbReference type="Proteomes" id="UP001168579"/>
    </source>
</evidence>
<reference evidence="2" key="1">
    <citation type="journal article" date="2014" name="Int. J. Syst. Evol. Microbiol.">
        <title>Complete genome of a new Firmicutes species belonging to the dominant human colonic microbiota ('Ruminococcus bicirculans') reveals two chromosomes and a selective capacity to utilize plant glucans.</title>
        <authorList>
            <consortium name="NISC Comparative Sequencing Program"/>
            <person name="Wegmann U."/>
            <person name="Louis P."/>
            <person name="Goesmann A."/>
            <person name="Henrissat B."/>
            <person name="Duncan S.H."/>
            <person name="Flint H.J."/>
        </authorList>
    </citation>
    <scope>NUCLEOTIDE SEQUENCE</scope>
    <source>
        <strain evidence="2">CECT 8869</strain>
    </source>
</reference>
<protein>
    <submittedName>
        <fullName evidence="2">Serine hydrolase domain-containing protein</fullName>
        <ecNumber evidence="2">3.1.1.103</ecNumber>
    </submittedName>
</protein>
<dbReference type="EMBL" id="JAUKUC010000001">
    <property type="protein sequence ID" value="MDO1512376.1"/>
    <property type="molecule type" value="Genomic_DNA"/>
</dbReference>
<dbReference type="PROSITE" id="PS51257">
    <property type="entry name" value="PROKAR_LIPOPROTEIN"/>
    <property type="match status" value="1"/>
</dbReference>
<dbReference type="GO" id="GO:0016787">
    <property type="term" value="F:hydrolase activity"/>
    <property type="evidence" value="ECO:0007669"/>
    <property type="project" value="UniProtKB-KW"/>
</dbReference>
<keyword evidence="3" id="KW-1185">Reference proteome</keyword>
<reference evidence="2" key="2">
    <citation type="submission" date="2023-06" db="EMBL/GenBank/DDBJ databases">
        <authorList>
            <person name="Lucena T."/>
            <person name="Sun Q."/>
        </authorList>
    </citation>
    <scope>NUCLEOTIDE SEQUENCE</scope>
    <source>
        <strain evidence="2">CECT 8869</strain>
    </source>
</reference>
<evidence type="ECO:0000259" key="1">
    <source>
        <dbReference type="Pfam" id="PF00144"/>
    </source>
</evidence>
<keyword evidence="2" id="KW-0378">Hydrolase</keyword>
<feature type="domain" description="Beta-lactamase-related" evidence="1">
    <location>
        <begin position="35"/>
        <end position="333"/>
    </location>
</feature>
<dbReference type="InterPro" id="IPR050491">
    <property type="entry name" value="AmpC-like"/>
</dbReference>
<accession>A0ABT8RNC8</accession>
<gene>
    <name evidence="2" type="ORF">Q2T41_06875</name>
</gene>